<dbReference type="EMBL" id="QXGI01000004">
    <property type="protein sequence ID" value="RSX47850.1"/>
    <property type="molecule type" value="Genomic_DNA"/>
</dbReference>
<dbReference type="Proteomes" id="UP000288052">
    <property type="component" value="Unassembled WGS sequence"/>
</dbReference>
<dbReference type="RefSeq" id="WP_126032156.1">
    <property type="nucleotide sequence ID" value="NZ_QXGI01000004.1"/>
</dbReference>
<protein>
    <submittedName>
        <fullName evidence="1">Heavy metal transporter</fullName>
    </submittedName>
</protein>
<comment type="caution">
    <text evidence="1">The sequence shown here is derived from an EMBL/GenBank/DDBJ whole genome shotgun (WGS) entry which is preliminary data.</text>
</comment>
<evidence type="ECO:0000313" key="1">
    <source>
        <dbReference type="EMBL" id="RSX47850.1"/>
    </source>
</evidence>
<organism evidence="1 2">
    <name type="scientific">Bifidobacterium castoris</name>
    <dbReference type="NCBI Taxonomy" id="2306972"/>
    <lineage>
        <taxon>Bacteria</taxon>
        <taxon>Bacillati</taxon>
        <taxon>Actinomycetota</taxon>
        <taxon>Actinomycetes</taxon>
        <taxon>Bifidobacteriales</taxon>
        <taxon>Bifidobacteriaceae</taxon>
        <taxon>Bifidobacterium</taxon>
    </lineage>
</organism>
<keyword evidence="2" id="KW-1185">Reference proteome</keyword>
<dbReference type="OrthoDB" id="5150299at2"/>
<name>A0A430F6J8_9BIFI</name>
<sequence length="66" mass="7054">MSEKTGVPADLLVGDDEESMSAYAHKLDQFAHPKPQGLPNQGMQPFGAAGANPMGDVVHQMFDNLN</sequence>
<evidence type="ECO:0000313" key="2">
    <source>
        <dbReference type="Proteomes" id="UP000288052"/>
    </source>
</evidence>
<dbReference type="AlphaFoldDB" id="A0A430F6J8"/>
<gene>
    <name evidence="1" type="ORF">D2E22_1137</name>
</gene>
<accession>A0A430F6J8</accession>
<reference evidence="1 2" key="1">
    <citation type="submission" date="2018-09" db="EMBL/GenBank/DDBJ databases">
        <title>Characterization of the phylogenetic diversity of five novel species belonging to the genus Bifidobacterium.</title>
        <authorList>
            <person name="Lugli G.A."/>
            <person name="Duranti S."/>
            <person name="Milani C."/>
        </authorList>
    </citation>
    <scope>NUCLEOTIDE SEQUENCE [LARGE SCALE GENOMIC DNA]</scope>
    <source>
        <strain evidence="1 2">2020B</strain>
    </source>
</reference>
<proteinExistence type="predicted"/>